<name>A0A3E0X1Y4_9GAMM</name>
<organism evidence="13 14">
    <name type="scientific">Alkalilimnicola ehrlichii</name>
    <dbReference type="NCBI Taxonomy" id="351052"/>
    <lineage>
        <taxon>Bacteria</taxon>
        <taxon>Pseudomonadati</taxon>
        <taxon>Pseudomonadota</taxon>
        <taxon>Gammaproteobacteria</taxon>
        <taxon>Chromatiales</taxon>
        <taxon>Ectothiorhodospiraceae</taxon>
        <taxon>Alkalilimnicola</taxon>
    </lineage>
</organism>
<evidence type="ECO:0000256" key="10">
    <source>
        <dbReference type="ARBA" id="ARBA00023012"/>
    </source>
</evidence>
<keyword evidence="11" id="KW-0472">Membrane</keyword>
<comment type="catalytic activity">
    <reaction evidence="1">
        <text>ATP + protein L-histidine = ADP + protein N-phospho-L-histidine.</text>
        <dbReference type="EC" id="2.7.13.3"/>
    </reaction>
</comment>
<dbReference type="CDD" id="cd16922">
    <property type="entry name" value="HATPase_EvgS-ArcB-TorS-like"/>
    <property type="match status" value="1"/>
</dbReference>
<dbReference type="OrthoDB" id="1931120at2"/>
<evidence type="ECO:0000256" key="2">
    <source>
        <dbReference type="ARBA" id="ARBA00004236"/>
    </source>
</evidence>
<dbReference type="InterPro" id="IPR003594">
    <property type="entry name" value="HATPase_dom"/>
</dbReference>
<keyword evidence="14" id="KW-1185">Reference proteome</keyword>
<keyword evidence="4" id="KW-1003">Cell membrane</keyword>
<keyword evidence="9" id="KW-0067">ATP-binding</keyword>
<keyword evidence="10" id="KW-0902">Two-component regulatory system</keyword>
<dbReference type="GO" id="GO:0005886">
    <property type="term" value="C:plasma membrane"/>
    <property type="evidence" value="ECO:0007669"/>
    <property type="project" value="UniProtKB-SubCell"/>
</dbReference>
<dbReference type="GO" id="GO:0009927">
    <property type="term" value="F:histidine phosphotransfer kinase activity"/>
    <property type="evidence" value="ECO:0007669"/>
    <property type="project" value="TreeGrafter"/>
</dbReference>
<proteinExistence type="predicted"/>
<dbReference type="InterPro" id="IPR036890">
    <property type="entry name" value="HATPase_C_sf"/>
</dbReference>
<keyword evidence="5" id="KW-0597">Phosphoprotein</keyword>
<dbReference type="GO" id="GO:0005524">
    <property type="term" value="F:ATP binding"/>
    <property type="evidence" value="ECO:0007669"/>
    <property type="project" value="UniProtKB-KW"/>
</dbReference>
<protein>
    <recommendedName>
        <fullName evidence="3">histidine kinase</fullName>
        <ecNumber evidence="3">2.7.13.3</ecNumber>
    </recommendedName>
</protein>
<evidence type="ECO:0000256" key="8">
    <source>
        <dbReference type="ARBA" id="ARBA00022777"/>
    </source>
</evidence>
<accession>A0A3E0X1Y4</accession>
<dbReference type="PROSITE" id="PS50109">
    <property type="entry name" value="HIS_KIN"/>
    <property type="match status" value="1"/>
</dbReference>
<reference evidence="14" key="1">
    <citation type="submission" date="2017-05" db="EMBL/GenBank/DDBJ databases">
        <authorList>
            <person name="Sharma S."/>
            <person name="Sidhu C."/>
            <person name="Pinnaka A.K."/>
        </authorList>
    </citation>
    <scope>NUCLEOTIDE SEQUENCE [LARGE SCALE GENOMIC DNA]</scope>
    <source>
        <strain evidence="14">AK93</strain>
    </source>
</reference>
<dbReference type="AlphaFoldDB" id="A0A3E0X1Y4"/>
<evidence type="ECO:0000256" key="6">
    <source>
        <dbReference type="ARBA" id="ARBA00022679"/>
    </source>
</evidence>
<evidence type="ECO:0000256" key="3">
    <source>
        <dbReference type="ARBA" id="ARBA00012438"/>
    </source>
</evidence>
<evidence type="ECO:0000313" key="13">
    <source>
        <dbReference type="EMBL" id="RFA38203.1"/>
    </source>
</evidence>
<sequence length="133" mass="14408">MARGRRKKGLTLQYSIPEALPAVLCDRDRLLQILGNLLSNAVKITGEGGRVSVTAQRQTTAVRFSVSDTGPGIAPDEIPRLFDRYWRGRRASYQGTGLGLAIAKGLVEAHNGHIWVESRLGEGSTFCFSIPAA</sequence>
<dbReference type="GO" id="GO:0000155">
    <property type="term" value="F:phosphorelay sensor kinase activity"/>
    <property type="evidence" value="ECO:0007669"/>
    <property type="project" value="TreeGrafter"/>
</dbReference>
<dbReference type="PANTHER" id="PTHR43047:SF72">
    <property type="entry name" value="OSMOSENSING HISTIDINE PROTEIN KINASE SLN1"/>
    <property type="match status" value="1"/>
</dbReference>
<dbReference type="EC" id="2.7.13.3" evidence="3"/>
<evidence type="ECO:0000259" key="12">
    <source>
        <dbReference type="PROSITE" id="PS50109"/>
    </source>
</evidence>
<dbReference type="Pfam" id="PF02518">
    <property type="entry name" value="HATPase_c"/>
    <property type="match status" value="1"/>
</dbReference>
<dbReference type="FunFam" id="3.30.565.10:FF:000023">
    <property type="entry name" value="PAS domain-containing sensor histidine kinase"/>
    <property type="match status" value="1"/>
</dbReference>
<evidence type="ECO:0000256" key="9">
    <source>
        <dbReference type="ARBA" id="ARBA00022840"/>
    </source>
</evidence>
<evidence type="ECO:0000256" key="7">
    <source>
        <dbReference type="ARBA" id="ARBA00022741"/>
    </source>
</evidence>
<keyword evidence="7" id="KW-0547">Nucleotide-binding</keyword>
<comment type="caution">
    <text evidence="13">The sequence shown here is derived from an EMBL/GenBank/DDBJ whole genome shotgun (WGS) entry which is preliminary data.</text>
</comment>
<dbReference type="PRINTS" id="PR00344">
    <property type="entry name" value="BCTRLSENSOR"/>
</dbReference>
<dbReference type="InterPro" id="IPR004358">
    <property type="entry name" value="Sig_transdc_His_kin-like_C"/>
</dbReference>
<dbReference type="SUPFAM" id="SSF55874">
    <property type="entry name" value="ATPase domain of HSP90 chaperone/DNA topoisomerase II/histidine kinase"/>
    <property type="match status" value="1"/>
</dbReference>
<feature type="domain" description="Histidine kinase" evidence="12">
    <location>
        <begin position="1"/>
        <end position="133"/>
    </location>
</feature>
<evidence type="ECO:0000256" key="5">
    <source>
        <dbReference type="ARBA" id="ARBA00022553"/>
    </source>
</evidence>
<comment type="subcellular location">
    <subcellularLocation>
        <location evidence="2">Cell membrane</location>
    </subcellularLocation>
</comment>
<evidence type="ECO:0000256" key="1">
    <source>
        <dbReference type="ARBA" id="ARBA00000085"/>
    </source>
</evidence>
<dbReference type="Gene3D" id="3.30.565.10">
    <property type="entry name" value="Histidine kinase-like ATPase, C-terminal domain"/>
    <property type="match status" value="1"/>
</dbReference>
<dbReference type="SMART" id="SM00387">
    <property type="entry name" value="HATPase_c"/>
    <property type="match status" value="1"/>
</dbReference>
<evidence type="ECO:0000256" key="11">
    <source>
        <dbReference type="ARBA" id="ARBA00023136"/>
    </source>
</evidence>
<dbReference type="Proteomes" id="UP000256763">
    <property type="component" value="Unassembled WGS sequence"/>
</dbReference>
<dbReference type="PANTHER" id="PTHR43047">
    <property type="entry name" value="TWO-COMPONENT HISTIDINE PROTEIN KINASE"/>
    <property type="match status" value="1"/>
</dbReference>
<gene>
    <name evidence="13" type="ORF">CAL65_04995</name>
</gene>
<keyword evidence="6" id="KW-0808">Transferase</keyword>
<dbReference type="InterPro" id="IPR005467">
    <property type="entry name" value="His_kinase_dom"/>
</dbReference>
<dbReference type="EMBL" id="NFZW01000004">
    <property type="protein sequence ID" value="RFA38203.1"/>
    <property type="molecule type" value="Genomic_DNA"/>
</dbReference>
<evidence type="ECO:0000313" key="14">
    <source>
        <dbReference type="Proteomes" id="UP000256763"/>
    </source>
</evidence>
<keyword evidence="8" id="KW-0418">Kinase</keyword>
<evidence type="ECO:0000256" key="4">
    <source>
        <dbReference type="ARBA" id="ARBA00022475"/>
    </source>
</evidence>